<dbReference type="CDD" id="cd16144">
    <property type="entry name" value="ARS_like"/>
    <property type="match status" value="1"/>
</dbReference>
<feature type="chain" id="PRO_5019738479" evidence="7">
    <location>
        <begin position="21"/>
        <end position="461"/>
    </location>
</feature>
<dbReference type="InterPro" id="IPR000917">
    <property type="entry name" value="Sulfatase_N"/>
</dbReference>
<dbReference type="EMBL" id="RBIQ01000010">
    <property type="protein sequence ID" value="RKR08029.1"/>
    <property type="molecule type" value="Genomic_DNA"/>
</dbReference>
<proteinExistence type="inferred from homology"/>
<comment type="cofactor">
    <cofactor evidence="1">
        <name>Ca(2+)</name>
        <dbReference type="ChEBI" id="CHEBI:29108"/>
    </cofactor>
</comment>
<evidence type="ECO:0000256" key="1">
    <source>
        <dbReference type="ARBA" id="ARBA00001913"/>
    </source>
</evidence>
<reference evidence="9 10" key="1">
    <citation type="submission" date="2018-10" db="EMBL/GenBank/DDBJ databases">
        <title>Genomic Encyclopedia of Archaeal and Bacterial Type Strains, Phase II (KMG-II): from individual species to whole genera.</title>
        <authorList>
            <person name="Goeker M."/>
        </authorList>
    </citation>
    <scope>NUCLEOTIDE SEQUENCE [LARGE SCALE GENOMIC DNA]</scope>
    <source>
        <strain evidence="9 10">DSM 25230</strain>
    </source>
</reference>
<dbReference type="InterPro" id="IPR050738">
    <property type="entry name" value="Sulfatase"/>
</dbReference>
<dbReference type="Gene3D" id="3.30.1120.10">
    <property type="match status" value="1"/>
</dbReference>
<dbReference type="InterPro" id="IPR024607">
    <property type="entry name" value="Sulfatase_CS"/>
</dbReference>
<keyword evidence="4 7" id="KW-0732">Signal</keyword>
<dbReference type="SUPFAM" id="SSF53649">
    <property type="entry name" value="Alkaline phosphatase-like"/>
    <property type="match status" value="1"/>
</dbReference>
<comment type="similarity">
    <text evidence="2">Belongs to the sulfatase family.</text>
</comment>
<dbReference type="InterPro" id="IPR017850">
    <property type="entry name" value="Alkaline_phosphatase_core_sf"/>
</dbReference>
<feature type="domain" description="Sulfatase N-terminal" evidence="8">
    <location>
        <begin position="33"/>
        <end position="346"/>
    </location>
</feature>
<dbReference type="GO" id="GO:0004065">
    <property type="term" value="F:arylsulfatase activity"/>
    <property type="evidence" value="ECO:0007669"/>
    <property type="project" value="TreeGrafter"/>
</dbReference>
<evidence type="ECO:0000256" key="7">
    <source>
        <dbReference type="SAM" id="SignalP"/>
    </source>
</evidence>
<keyword evidence="10" id="KW-1185">Reference proteome</keyword>
<evidence type="ECO:0000256" key="6">
    <source>
        <dbReference type="ARBA" id="ARBA00022837"/>
    </source>
</evidence>
<evidence type="ECO:0000259" key="8">
    <source>
        <dbReference type="Pfam" id="PF00884"/>
    </source>
</evidence>
<evidence type="ECO:0000256" key="3">
    <source>
        <dbReference type="ARBA" id="ARBA00022723"/>
    </source>
</evidence>
<keyword evidence="6" id="KW-0106">Calcium</keyword>
<dbReference type="GO" id="GO:0046872">
    <property type="term" value="F:metal ion binding"/>
    <property type="evidence" value="ECO:0007669"/>
    <property type="project" value="UniProtKB-KW"/>
</dbReference>
<dbReference type="Proteomes" id="UP000269412">
    <property type="component" value="Unassembled WGS sequence"/>
</dbReference>
<name>A0A495DV11_9FLAO</name>
<evidence type="ECO:0000256" key="2">
    <source>
        <dbReference type="ARBA" id="ARBA00008779"/>
    </source>
</evidence>
<dbReference type="PANTHER" id="PTHR42693:SF42">
    <property type="entry name" value="ARYLSULFATASE G"/>
    <property type="match status" value="1"/>
</dbReference>
<organism evidence="9 10">
    <name type="scientific">Maribacter vaceletii</name>
    <dbReference type="NCBI Taxonomy" id="1206816"/>
    <lineage>
        <taxon>Bacteria</taxon>
        <taxon>Pseudomonadati</taxon>
        <taxon>Bacteroidota</taxon>
        <taxon>Flavobacteriia</taxon>
        <taxon>Flavobacteriales</taxon>
        <taxon>Flavobacteriaceae</taxon>
        <taxon>Maribacter</taxon>
    </lineage>
</organism>
<dbReference type="PANTHER" id="PTHR42693">
    <property type="entry name" value="ARYLSULFATASE FAMILY MEMBER"/>
    <property type="match status" value="1"/>
</dbReference>
<dbReference type="PROSITE" id="PS00523">
    <property type="entry name" value="SULFATASE_1"/>
    <property type="match status" value="1"/>
</dbReference>
<dbReference type="PROSITE" id="PS00149">
    <property type="entry name" value="SULFATASE_2"/>
    <property type="match status" value="1"/>
</dbReference>
<dbReference type="RefSeq" id="WP_121068795.1">
    <property type="nucleotide sequence ID" value="NZ_RBIQ01000010.1"/>
</dbReference>
<gene>
    <name evidence="9" type="ORF">CLV91_2795</name>
</gene>
<dbReference type="OrthoDB" id="9765065at2"/>
<protein>
    <submittedName>
        <fullName evidence="9">Putative sulfatase</fullName>
    </submittedName>
</protein>
<feature type="signal peptide" evidence="7">
    <location>
        <begin position="1"/>
        <end position="20"/>
    </location>
</feature>
<dbReference type="AlphaFoldDB" id="A0A495DV11"/>
<sequence>MKNKISLLVIGVLVFVAANAQEAEDIQKLNIQPNIVFILADDMGVGQLGCYGSEYYKTPNIDSIAEEGVKFTDAYAAAAVCSPTRASIMTGKYPARLHLTDYIPGRTKETDVLNTPKWQQFLPLREITFGEVLIENGYKTGLIGKWHLSKEKRPPVSLEHNPDKQGFQETFVTYKPSKNLKKFWQTADNDAHNIDTITTRSIDFMRKNRNKPFFLMVSHNAIHDPLMSKNELIKKYIKHPLNNNPENHPVIGAMVESLDNSVGRILDEIKELRIENNTIVVFFADNGGKAAYVDQKPFREGKGWLYEGGIREPLIIKWPNRIKANSTSKEMVSSIDFFPTFLEMTGLSIPQTPGLDGKSMMPLFDGRELKREALYWHYPHYHYGSGMVPASAIRYGDYKLIEWYDKKLTGDRDYIELYNLKEDINEQKNLVKSNPDLVKKLLIKLEHWKKEVGAQIPTIKE</sequence>
<dbReference type="Pfam" id="PF00884">
    <property type="entry name" value="Sulfatase"/>
    <property type="match status" value="1"/>
</dbReference>
<evidence type="ECO:0000256" key="5">
    <source>
        <dbReference type="ARBA" id="ARBA00022801"/>
    </source>
</evidence>
<evidence type="ECO:0000313" key="10">
    <source>
        <dbReference type="Proteomes" id="UP000269412"/>
    </source>
</evidence>
<evidence type="ECO:0000313" key="9">
    <source>
        <dbReference type="EMBL" id="RKR08029.1"/>
    </source>
</evidence>
<evidence type="ECO:0000256" key="4">
    <source>
        <dbReference type="ARBA" id="ARBA00022729"/>
    </source>
</evidence>
<dbReference type="Gene3D" id="3.40.720.10">
    <property type="entry name" value="Alkaline Phosphatase, subunit A"/>
    <property type="match status" value="1"/>
</dbReference>
<comment type="caution">
    <text evidence="9">The sequence shown here is derived from an EMBL/GenBank/DDBJ whole genome shotgun (WGS) entry which is preliminary data.</text>
</comment>
<keyword evidence="5" id="KW-0378">Hydrolase</keyword>
<keyword evidence="3" id="KW-0479">Metal-binding</keyword>
<accession>A0A495DV11</accession>